<dbReference type="EMBL" id="DVFK01000005">
    <property type="protein sequence ID" value="HIQ66913.1"/>
    <property type="molecule type" value="Genomic_DNA"/>
</dbReference>
<dbReference type="CDD" id="cd00093">
    <property type="entry name" value="HTH_XRE"/>
    <property type="match status" value="1"/>
</dbReference>
<dbReference type="Proteomes" id="UP000886796">
    <property type="component" value="Unassembled WGS sequence"/>
</dbReference>
<keyword evidence="2" id="KW-1133">Transmembrane helix</keyword>
<dbReference type="SUPFAM" id="SSF47413">
    <property type="entry name" value="lambda repressor-like DNA-binding domains"/>
    <property type="match status" value="1"/>
</dbReference>
<evidence type="ECO:0000256" key="2">
    <source>
        <dbReference type="SAM" id="Phobius"/>
    </source>
</evidence>
<dbReference type="SMART" id="SM00530">
    <property type="entry name" value="HTH_XRE"/>
    <property type="match status" value="1"/>
</dbReference>
<dbReference type="PANTHER" id="PTHR46558:SF11">
    <property type="entry name" value="HTH-TYPE TRANSCRIPTIONAL REGULATOR XRE"/>
    <property type="match status" value="1"/>
</dbReference>
<proteinExistence type="predicted"/>
<reference evidence="4" key="2">
    <citation type="journal article" date="2021" name="PeerJ">
        <title>Extensive microbial diversity within the chicken gut microbiome revealed by metagenomics and culture.</title>
        <authorList>
            <person name="Gilroy R."/>
            <person name="Ravi A."/>
            <person name="Getino M."/>
            <person name="Pursley I."/>
            <person name="Horton D.L."/>
            <person name="Alikhan N.F."/>
            <person name="Baker D."/>
            <person name="Gharbi K."/>
            <person name="Hall N."/>
            <person name="Watson M."/>
            <person name="Adriaenssens E.M."/>
            <person name="Foster-Nyarko E."/>
            <person name="Jarju S."/>
            <person name="Secka A."/>
            <person name="Antonio M."/>
            <person name="Oren A."/>
            <person name="Chaudhuri R.R."/>
            <person name="La Ragione R."/>
            <person name="Hildebrand F."/>
            <person name="Pallen M.J."/>
        </authorList>
    </citation>
    <scope>NUCLEOTIDE SEQUENCE</scope>
    <source>
        <strain evidence="4">13361</strain>
    </source>
</reference>
<dbReference type="GO" id="GO:0003677">
    <property type="term" value="F:DNA binding"/>
    <property type="evidence" value="ECO:0007669"/>
    <property type="project" value="UniProtKB-KW"/>
</dbReference>
<dbReference type="Gene3D" id="1.10.260.40">
    <property type="entry name" value="lambda repressor-like DNA-binding domains"/>
    <property type="match status" value="1"/>
</dbReference>
<reference evidence="4" key="1">
    <citation type="submission" date="2020-10" db="EMBL/GenBank/DDBJ databases">
        <authorList>
            <person name="Gilroy R."/>
        </authorList>
    </citation>
    <scope>NUCLEOTIDE SEQUENCE</scope>
    <source>
        <strain evidence="4">13361</strain>
    </source>
</reference>
<keyword evidence="2" id="KW-0812">Transmembrane</keyword>
<dbReference type="Pfam" id="PF01381">
    <property type="entry name" value="HTH_3"/>
    <property type="match status" value="1"/>
</dbReference>
<keyword evidence="1" id="KW-0238">DNA-binding</keyword>
<dbReference type="PROSITE" id="PS50943">
    <property type="entry name" value="HTH_CROC1"/>
    <property type="match status" value="1"/>
</dbReference>
<comment type="caution">
    <text evidence="4">The sequence shown here is derived from an EMBL/GenBank/DDBJ whole genome shotgun (WGS) entry which is preliminary data.</text>
</comment>
<feature type="transmembrane region" description="Helical" evidence="2">
    <location>
        <begin position="123"/>
        <end position="144"/>
    </location>
</feature>
<organism evidence="4 5">
    <name type="scientific">Candidatus Faecousia excrementigallinarum</name>
    <dbReference type="NCBI Taxonomy" id="2840806"/>
    <lineage>
        <taxon>Bacteria</taxon>
        <taxon>Bacillati</taxon>
        <taxon>Bacillota</taxon>
        <taxon>Clostridia</taxon>
        <taxon>Eubacteriales</taxon>
        <taxon>Oscillospiraceae</taxon>
        <taxon>Faecousia</taxon>
    </lineage>
</organism>
<protein>
    <submittedName>
        <fullName evidence="4">Helix-turn-helix transcriptional regulator</fullName>
    </submittedName>
</protein>
<evidence type="ECO:0000313" key="4">
    <source>
        <dbReference type="EMBL" id="HIQ66913.1"/>
    </source>
</evidence>
<dbReference type="InterPro" id="IPR001387">
    <property type="entry name" value="Cro/C1-type_HTH"/>
</dbReference>
<dbReference type="AlphaFoldDB" id="A0A9D0Z2W7"/>
<evidence type="ECO:0000259" key="3">
    <source>
        <dbReference type="PROSITE" id="PS50943"/>
    </source>
</evidence>
<evidence type="ECO:0000313" key="5">
    <source>
        <dbReference type="Proteomes" id="UP000886796"/>
    </source>
</evidence>
<evidence type="ECO:0000256" key="1">
    <source>
        <dbReference type="ARBA" id="ARBA00023125"/>
    </source>
</evidence>
<name>A0A9D0Z2W7_9FIRM</name>
<sequence>MNPHITGKRIAQKRKEKNLTQEQLGELLHVSNKTISKWETGRCMPDYTLVGRLCRELDITPAQLLTGEEQRDDAGEAQLLDLLRRTQALEKQRSGLFGLVLIVMGISLMTVSQNLGGSSFRDFLSGLVLGLSVGEMLVGIYLTARAYLGQ</sequence>
<gene>
    <name evidence="4" type="ORF">IAB74_00180</name>
</gene>
<feature type="domain" description="HTH cro/C1-type" evidence="3">
    <location>
        <begin position="10"/>
        <end position="64"/>
    </location>
</feature>
<keyword evidence="2" id="KW-0472">Membrane</keyword>
<feature type="transmembrane region" description="Helical" evidence="2">
    <location>
        <begin position="94"/>
        <end position="111"/>
    </location>
</feature>
<accession>A0A9D0Z2W7</accession>
<dbReference type="PANTHER" id="PTHR46558">
    <property type="entry name" value="TRACRIPTIONAL REGULATORY PROTEIN-RELATED-RELATED"/>
    <property type="match status" value="1"/>
</dbReference>
<dbReference type="InterPro" id="IPR010982">
    <property type="entry name" value="Lambda_DNA-bd_dom_sf"/>
</dbReference>